<comment type="caution">
    <text evidence="11">The sequence shown here is derived from an EMBL/GenBank/DDBJ whole genome shotgun (WGS) entry which is preliminary data.</text>
</comment>
<evidence type="ECO:0000256" key="9">
    <source>
        <dbReference type="ARBA" id="ARBA00049893"/>
    </source>
</evidence>
<comment type="catalytic activity">
    <reaction evidence="8">
        <text>adenosine + phosphate = alpha-D-ribose 1-phosphate + adenine</text>
        <dbReference type="Rhea" id="RHEA:27642"/>
        <dbReference type="ChEBI" id="CHEBI:16335"/>
        <dbReference type="ChEBI" id="CHEBI:16708"/>
        <dbReference type="ChEBI" id="CHEBI:43474"/>
        <dbReference type="ChEBI" id="CHEBI:57720"/>
        <dbReference type="EC" id="2.4.2.1"/>
    </reaction>
    <physiologicalReaction direction="left-to-right" evidence="8">
        <dbReference type="Rhea" id="RHEA:27643"/>
    </physiologicalReaction>
</comment>
<evidence type="ECO:0000256" key="5">
    <source>
        <dbReference type="ARBA" id="ARBA00022801"/>
    </source>
</evidence>
<dbReference type="InterPro" id="IPR038371">
    <property type="entry name" value="Cu_polyphenol_OxRdtase_sf"/>
</dbReference>
<dbReference type="EMBL" id="JBEHZE010000002">
    <property type="protein sequence ID" value="MEX6634640.1"/>
    <property type="molecule type" value="Genomic_DNA"/>
</dbReference>
<keyword evidence="3" id="KW-0808">Transferase</keyword>
<dbReference type="PANTHER" id="PTHR30616">
    <property type="entry name" value="UNCHARACTERIZED PROTEIN YFIH"/>
    <property type="match status" value="1"/>
</dbReference>
<dbReference type="InterPro" id="IPR003730">
    <property type="entry name" value="Cu_polyphenol_OxRdtase"/>
</dbReference>
<evidence type="ECO:0000256" key="3">
    <source>
        <dbReference type="ARBA" id="ARBA00022679"/>
    </source>
</evidence>
<accession>A0ABV3Z752</accession>
<evidence type="ECO:0000256" key="8">
    <source>
        <dbReference type="ARBA" id="ARBA00048968"/>
    </source>
</evidence>
<name>A0ABV3Z752_9PROT</name>
<keyword evidence="4" id="KW-0479">Metal-binding</keyword>
<proteinExistence type="inferred from homology"/>
<reference evidence="11 12" key="1">
    <citation type="submission" date="2024-05" db="EMBL/GenBank/DDBJ databases">
        <title>Three bacterial strains, DH-69, EH-24, and ECK-19 isolated from coastal sediments.</title>
        <authorList>
            <person name="Ye Y.-Q."/>
            <person name="Du Z.-J."/>
        </authorList>
    </citation>
    <scope>NUCLEOTIDE SEQUENCE [LARGE SCALE GENOMIC DNA]</scope>
    <source>
        <strain evidence="11 12">ECK-19</strain>
    </source>
</reference>
<comment type="catalytic activity">
    <reaction evidence="1">
        <text>inosine + phosphate = alpha-D-ribose 1-phosphate + hypoxanthine</text>
        <dbReference type="Rhea" id="RHEA:27646"/>
        <dbReference type="ChEBI" id="CHEBI:17368"/>
        <dbReference type="ChEBI" id="CHEBI:17596"/>
        <dbReference type="ChEBI" id="CHEBI:43474"/>
        <dbReference type="ChEBI" id="CHEBI:57720"/>
        <dbReference type="EC" id="2.4.2.1"/>
    </reaction>
    <physiologicalReaction direction="left-to-right" evidence="1">
        <dbReference type="Rhea" id="RHEA:27647"/>
    </physiologicalReaction>
</comment>
<gene>
    <name evidence="11" type="primary">pgeF</name>
    <name evidence="11" type="ORF">ABFZ84_13890</name>
</gene>
<evidence type="ECO:0000256" key="7">
    <source>
        <dbReference type="ARBA" id="ARBA00047989"/>
    </source>
</evidence>
<dbReference type="Proteomes" id="UP001560685">
    <property type="component" value="Unassembled WGS sequence"/>
</dbReference>
<comment type="similarity">
    <text evidence="2 10">Belongs to the purine nucleoside phosphorylase YfiH/LACC1 family.</text>
</comment>
<dbReference type="Pfam" id="PF02578">
    <property type="entry name" value="Cu-oxidase_4"/>
    <property type="match status" value="1"/>
</dbReference>
<evidence type="ECO:0000313" key="12">
    <source>
        <dbReference type="Proteomes" id="UP001560685"/>
    </source>
</evidence>
<evidence type="ECO:0000256" key="4">
    <source>
        <dbReference type="ARBA" id="ARBA00022723"/>
    </source>
</evidence>
<dbReference type="SUPFAM" id="SSF64438">
    <property type="entry name" value="CNF1/YfiH-like putative cysteine hydrolases"/>
    <property type="match status" value="1"/>
</dbReference>
<comment type="catalytic activity">
    <reaction evidence="9">
        <text>S-methyl-5'-thioadenosine + phosphate = 5-(methylsulfanyl)-alpha-D-ribose 1-phosphate + adenine</text>
        <dbReference type="Rhea" id="RHEA:11852"/>
        <dbReference type="ChEBI" id="CHEBI:16708"/>
        <dbReference type="ChEBI" id="CHEBI:17509"/>
        <dbReference type="ChEBI" id="CHEBI:43474"/>
        <dbReference type="ChEBI" id="CHEBI:58533"/>
        <dbReference type="EC" id="2.4.2.28"/>
    </reaction>
    <physiologicalReaction direction="left-to-right" evidence="9">
        <dbReference type="Rhea" id="RHEA:11853"/>
    </physiologicalReaction>
</comment>
<protein>
    <recommendedName>
        <fullName evidence="10">Purine nucleoside phosphorylase</fullName>
    </recommendedName>
</protein>
<dbReference type="NCBIfam" id="TIGR00726">
    <property type="entry name" value="peptidoglycan editing factor PgeF"/>
    <property type="match status" value="1"/>
</dbReference>
<dbReference type="InterPro" id="IPR011324">
    <property type="entry name" value="Cytotoxic_necrot_fac-like_cat"/>
</dbReference>
<keyword evidence="5" id="KW-0378">Hydrolase</keyword>
<keyword evidence="6" id="KW-0862">Zinc</keyword>
<keyword evidence="12" id="KW-1185">Reference proteome</keyword>
<sequence length="256" mass="27371">MTPPFLVSPLFDAPAIAHGFFSRDGGVSPPPYQSLNTGLGSDDAPENVAKNRQRCAIAMGVETTHLLTGYQTHSSDVLVVDGPWKNSPAKVDGLVTKMPGVALGVLAADCMPFLFADFEAKIIGAAHAGWRGALGGVLENTVASMIALGASANNIRAAVGPCLRQANFEVGLDLYETFTAKYTDAKEFFAPGKNAEKRQLDLVGFGRWRLASCGVTHFDDTGLCTLGAPARFFSYRAMKRRNELDYGRNLSAIALR</sequence>
<dbReference type="PANTHER" id="PTHR30616:SF2">
    <property type="entry name" value="PURINE NUCLEOSIDE PHOSPHORYLASE LACC1"/>
    <property type="match status" value="1"/>
</dbReference>
<evidence type="ECO:0000256" key="10">
    <source>
        <dbReference type="RuleBase" id="RU361274"/>
    </source>
</evidence>
<dbReference type="RefSeq" id="WP_369314684.1">
    <property type="nucleotide sequence ID" value="NZ_JBEHZE010000002.1"/>
</dbReference>
<comment type="catalytic activity">
    <reaction evidence="7">
        <text>adenosine + H2O + H(+) = inosine + NH4(+)</text>
        <dbReference type="Rhea" id="RHEA:24408"/>
        <dbReference type="ChEBI" id="CHEBI:15377"/>
        <dbReference type="ChEBI" id="CHEBI:15378"/>
        <dbReference type="ChEBI" id="CHEBI:16335"/>
        <dbReference type="ChEBI" id="CHEBI:17596"/>
        <dbReference type="ChEBI" id="CHEBI:28938"/>
        <dbReference type="EC" id="3.5.4.4"/>
    </reaction>
    <physiologicalReaction direction="left-to-right" evidence="7">
        <dbReference type="Rhea" id="RHEA:24409"/>
    </physiologicalReaction>
</comment>
<evidence type="ECO:0000256" key="1">
    <source>
        <dbReference type="ARBA" id="ARBA00000553"/>
    </source>
</evidence>
<evidence type="ECO:0000313" key="11">
    <source>
        <dbReference type="EMBL" id="MEX6634640.1"/>
    </source>
</evidence>
<evidence type="ECO:0000256" key="6">
    <source>
        <dbReference type="ARBA" id="ARBA00022833"/>
    </source>
</evidence>
<dbReference type="Gene3D" id="3.60.140.10">
    <property type="entry name" value="CNF1/YfiH-like putative cysteine hydrolases"/>
    <property type="match status" value="1"/>
</dbReference>
<evidence type="ECO:0000256" key="2">
    <source>
        <dbReference type="ARBA" id="ARBA00007353"/>
    </source>
</evidence>
<dbReference type="CDD" id="cd16833">
    <property type="entry name" value="YfiH"/>
    <property type="match status" value="1"/>
</dbReference>
<organism evidence="11 12">
    <name type="scientific">Hyphococcus lacteus</name>
    <dbReference type="NCBI Taxonomy" id="3143536"/>
    <lineage>
        <taxon>Bacteria</taxon>
        <taxon>Pseudomonadati</taxon>
        <taxon>Pseudomonadota</taxon>
        <taxon>Alphaproteobacteria</taxon>
        <taxon>Parvularculales</taxon>
        <taxon>Parvularculaceae</taxon>
        <taxon>Hyphococcus</taxon>
    </lineage>
</organism>